<dbReference type="EMBL" id="JAKLTR010000018">
    <property type="protein sequence ID" value="MCG2617161.1"/>
    <property type="molecule type" value="Genomic_DNA"/>
</dbReference>
<dbReference type="InterPro" id="IPR003423">
    <property type="entry name" value="OMP_efflux"/>
</dbReference>
<keyword evidence="3" id="KW-0813">Transport</keyword>
<keyword evidence="5" id="KW-0812">Transmembrane</keyword>
<dbReference type="RefSeq" id="WP_237875698.1">
    <property type="nucleotide sequence ID" value="NZ_JAKLTR010000018.1"/>
</dbReference>
<evidence type="ECO:0000256" key="8">
    <source>
        <dbReference type="SAM" id="SignalP"/>
    </source>
</evidence>
<evidence type="ECO:0000256" key="2">
    <source>
        <dbReference type="ARBA" id="ARBA00007613"/>
    </source>
</evidence>
<evidence type="ECO:0000313" key="10">
    <source>
        <dbReference type="Proteomes" id="UP001165367"/>
    </source>
</evidence>
<comment type="similarity">
    <text evidence="2">Belongs to the outer membrane factor (OMF) (TC 1.B.17) family.</text>
</comment>
<dbReference type="Pfam" id="PF02321">
    <property type="entry name" value="OEP"/>
    <property type="match status" value="2"/>
</dbReference>
<accession>A0ABS9KXX6</accession>
<keyword evidence="6" id="KW-0472">Membrane</keyword>
<evidence type="ECO:0000313" key="9">
    <source>
        <dbReference type="EMBL" id="MCG2617161.1"/>
    </source>
</evidence>
<evidence type="ECO:0000256" key="1">
    <source>
        <dbReference type="ARBA" id="ARBA00004442"/>
    </source>
</evidence>
<feature type="signal peptide" evidence="8">
    <location>
        <begin position="1"/>
        <end position="22"/>
    </location>
</feature>
<keyword evidence="10" id="KW-1185">Reference proteome</keyword>
<name>A0ABS9KXX6_9BACT</name>
<dbReference type="InterPro" id="IPR051906">
    <property type="entry name" value="TolC-like"/>
</dbReference>
<evidence type="ECO:0000256" key="7">
    <source>
        <dbReference type="ARBA" id="ARBA00023237"/>
    </source>
</evidence>
<evidence type="ECO:0000256" key="3">
    <source>
        <dbReference type="ARBA" id="ARBA00022448"/>
    </source>
</evidence>
<dbReference type="PANTHER" id="PTHR30026">
    <property type="entry name" value="OUTER MEMBRANE PROTEIN TOLC"/>
    <property type="match status" value="1"/>
</dbReference>
<keyword evidence="7" id="KW-0998">Cell outer membrane</keyword>
<protein>
    <submittedName>
        <fullName evidence="9">TolC family protein</fullName>
    </submittedName>
</protein>
<evidence type="ECO:0000256" key="4">
    <source>
        <dbReference type="ARBA" id="ARBA00022452"/>
    </source>
</evidence>
<keyword evidence="8" id="KW-0732">Signal</keyword>
<gene>
    <name evidence="9" type="ORF">LZZ85_22890</name>
</gene>
<proteinExistence type="inferred from homology"/>
<evidence type="ECO:0000256" key="6">
    <source>
        <dbReference type="ARBA" id="ARBA00023136"/>
    </source>
</evidence>
<dbReference type="PANTHER" id="PTHR30026:SF20">
    <property type="entry name" value="OUTER MEMBRANE PROTEIN TOLC"/>
    <property type="match status" value="1"/>
</dbReference>
<comment type="subcellular location">
    <subcellularLocation>
        <location evidence="1">Cell outer membrane</location>
    </subcellularLocation>
</comment>
<reference evidence="9" key="1">
    <citation type="submission" date="2022-01" db="EMBL/GenBank/DDBJ databases">
        <authorList>
            <person name="Jo J.-H."/>
            <person name="Im W.-T."/>
        </authorList>
    </citation>
    <scope>NUCLEOTIDE SEQUENCE</scope>
    <source>
        <strain evidence="9">NA20</strain>
    </source>
</reference>
<dbReference type="SUPFAM" id="SSF56954">
    <property type="entry name" value="Outer membrane efflux proteins (OEP)"/>
    <property type="match status" value="1"/>
</dbReference>
<dbReference type="Gene3D" id="1.20.1600.10">
    <property type="entry name" value="Outer membrane efflux proteins (OEP)"/>
    <property type="match status" value="1"/>
</dbReference>
<comment type="caution">
    <text evidence="9">The sequence shown here is derived from an EMBL/GenBank/DDBJ whole genome shotgun (WGS) entry which is preliminary data.</text>
</comment>
<organism evidence="9 10">
    <name type="scientific">Terrimonas ginsenosidimutans</name>
    <dbReference type="NCBI Taxonomy" id="2908004"/>
    <lineage>
        <taxon>Bacteria</taxon>
        <taxon>Pseudomonadati</taxon>
        <taxon>Bacteroidota</taxon>
        <taxon>Chitinophagia</taxon>
        <taxon>Chitinophagales</taxon>
        <taxon>Chitinophagaceae</taxon>
        <taxon>Terrimonas</taxon>
    </lineage>
</organism>
<sequence>MKRILALGLGGWMLLISGNALAQEKNGKVLTLQQCVETGLNNNLDVLQAGLRMETGKINWNQARLNMLPDLNASAGSGINQGRSIDPFTNSYINQQVNYSSYGASSGVTLFRGLSMQNAVKQNALAYEASKMDWQQVKDNITINIILAYLQVLTNQDLLALAMTQSALSQEQVKRLEIMNADGAIKPSELSDLRGQYANDQLSIIGAKNSLEQSKLSLARLMNIPYDKSTQLEKIDAAAFATRYDITPDSIYSTALEQFAQIKAVDLRQASAYRGIKVARGQLFPTLSFNSNVNSNYSSAARNNIFLGSGEVPTTDYVMINGAPSYVITRQNNFASEKIGYGKQVKNNIFYSFSLNLQIPIFNAWSQRNRIRQAKIDFKNAEYVASTTKTQLQQSIEEAHINMTTASERYKTLLEQVQAFTESFKAAEVRFNAGVGTSIDYLITKNNMDRANSNSIQAKYDYALRTKILDYYQGKQLW</sequence>
<dbReference type="Proteomes" id="UP001165367">
    <property type="component" value="Unassembled WGS sequence"/>
</dbReference>
<evidence type="ECO:0000256" key="5">
    <source>
        <dbReference type="ARBA" id="ARBA00022692"/>
    </source>
</evidence>
<keyword evidence="4" id="KW-1134">Transmembrane beta strand</keyword>
<feature type="chain" id="PRO_5045719671" evidence="8">
    <location>
        <begin position="23"/>
        <end position="478"/>
    </location>
</feature>